<keyword evidence="2" id="KW-1185">Reference proteome</keyword>
<evidence type="ECO:0000313" key="2">
    <source>
        <dbReference type="Proteomes" id="UP000006882"/>
    </source>
</evidence>
<dbReference type="EMBL" id="CM007651">
    <property type="protein sequence ID" value="ONI33360.1"/>
    <property type="molecule type" value="Genomic_DNA"/>
</dbReference>
<sequence length="102" mass="11391">MYNLLARVKLVGNGRIINSNNGESVTGGLSNYILSFRCEICGFYGSIITLYIESETWQLLVRTPHYSLFASHSTSSSSICHGKWPPWLAKHVSPSKSSPDRR</sequence>
<reference evidence="1 2" key="1">
    <citation type="journal article" date="2013" name="Nat. Genet.">
        <title>The high-quality draft genome of peach (Prunus persica) identifies unique patterns of genetic diversity, domestication and genome evolution.</title>
        <authorList>
            <consortium name="International Peach Genome Initiative"/>
            <person name="Verde I."/>
            <person name="Abbott A.G."/>
            <person name="Scalabrin S."/>
            <person name="Jung S."/>
            <person name="Shu S."/>
            <person name="Marroni F."/>
            <person name="Zhebentyayeva T."/>
            <person name="Dettori M.T."/>
            <person name="Grimwood J."/>
            <person name="Cattonaro F."/>
            <person name="Zuccolo A."/>
            <person name="Rossini L."/>
            <person name="Jenkins J."/>
            <person name="Vendramin E."/>
            <person name="Meisel L.A."/>
            <person name="Decroocq V."/>
            <person name="Sosinski B."/>
            <person name="Prochnik S."/>
            <person name="Mitros T."/>
            <person name="Policriti A."/>
            <person name="Cipriani G."/>
            <person name="Dondini L."/>
            <person name="Ficklin S."/>
            <person name="Goodstein D.M."/>
            <person name="Xuan P."/>
            <person name="Del Fabbro C."/>
            <person name="Aramini V."/>
            <person name="Copetti D."/>
            <person name="Gonzalez S."/>
            <person name="Horner D.S."/>
            <person name="Falchi R."/>
            <person name="Lucas S."/>
            <person name="Mica E."/>
            <person name="Maldonado J."/>
            <person name="Lazzari B."/>
            <person name="Bielenberg D."/>
            <person name="Pirona R."/>
            <person name="Miculan M."/>
            <person name="Barakat A."/>
            <person name="Testolin R."/>
            <person name="Stella A."/>
            <person name="Tartarini S."/>
            <person name="Tonutti P."/>
            <person name="Arus P."/>
            <person name="Orellana A."/>
            <person name="Wells C."/>
            <person name="Main D."/>
            <person name="Vizzotto G."/>
            <person name="Silva H."/>
            <person name="Salamini F."/>
            <person name="Schmutz J."/>
            <person name="Morgante M."/>
            <person name="Rokhsar D.S."/>
        </authorList>
    </citation>
    <scope>NUCLEOTIDE SEQUENCE [LARGE SCALE GENOMIC DNA]</scope>
    <source>
        <strain evidence="2">cv. Nemared</strain>
    </source>
</reference>
<evidence type="ECO:0000313" key="1">
    <source>
        <dbReference type="EMBL" id="ONI33360.1"/>
    </source>
</evidence>
<organism evidence="1 2">
    <name type="scientific">Prunus persica</name>
    <name type="common">Peach</name>
    <name type="synonym">Amygdalus persica</name>
    <dbReference type="NCBI Taxonomy" id="3760"/>
    <lineage>
        <taxon>Eukaryota</taxon>
        <taxon>Viridiplantae</taxon>
        <taxon>Streptophyta</taxon>
        <taxon>Embryophyta</taxon>
        <taxon>Tracheophyta</taxon>
        <taxon>Spermatophyta</taxon>
        <taxon>Magnoliopsida</taxon>
        <taxon>eudicotyledons</taxon>
        <taxon>Gunneridae</taxon>
        <taxon>Pentapetalae</taxon>
        <taxon>rosids</taxon>
        <taxon>fabids</taxon>
        <taxon>Rosales</taxon>
        <taxon>Rosaceae</taxon>
        <taxon>Amygdaloideae</taxon>
        <taxon>Amygdaleae</taxon>
        <taxon>Prunus</taxon>
    </lineage>
</organism>
<proteinExistence type="predicted"/>
<dbReference type="Gramene" id="ONI33360">
    <property type="protein sequence ID" value="ONI33360"/>
    <property type="gene ID" value="PRUPE_1G419100"/>
</dbReference>
<dbReference type="Proteomes" id="UP000006882">
    <property type="component" value="Chromosome G1"/>
</dbReference>
<dbReference type="AlphaFoldDB" id="A0A251RC69"/>
<name>A0A251RC69_PRUPE</name>
<gene>
    <name evidence="1" type="ORF">PRUPE_1G419100</name>
</gene>
<protein>
    <submittedName>
        <fullName evidence="1">Uncharacterized protein</fullName>
    </submittedName>
</protein>
<accession>A0A251RC69</accession>